<dbReference type="GO" id="GO:0006352">
    <property type="term" value="P:DNA-templated transcription initiation"/>
    <property type="evidence" value="ECO:0007669"/>
    <property type="project" value="InterPro"/>
</dbReference>
<comment type="caution">
    <text evidence="8">The sequence shown here is derived from an EMBL/GenBank/DDBJ whole genome shotgun (WGS) entry which is preliminary data.</text>
</comment>
<name>A0A497Z0V8_9RHOB</name>
<dbReference type="PANTHER" id="PTHR43133">
    <property type="entry name" value="RNA POLYMERASE ECF-TYPE SIGMA FACTO"/>
    <property type="match status" value="1"/>
</dbReference>
<dbReference type="EMBL" id="RCCT01000007">
    <property type="protein sequence ID" value="RLJ99853.1"/>
    <property type="molecule type" value="Genomic_DNA"/>
</dbReference>
<dbReference type="InterPro" id="IPR013325">
    <property type="entry name" value="RNA_pol_sigma_r2"/>
</dbReference>
<keyword evidence="3" id="KW-0731">Sigma factor</keyword>
<evidence type="ECO:0000256" key="3">
    <source>
        <dbReference type="ARBA" id="ARBA00023082"/>
    </source>
</evidence>
<dbReference type="RefSeq" id="WP_010438603.1">
    <property type="nucleotide sequence ID" value="NZ_AEYW01000004.1"/>
</dbReference>
<dbReference type="InterPro" id="IPR039425">
    <property type="entry name" value="RNA_pol_sigma-70-like"/>
</dbReference>
<dbReference type="SUPFAM" id="SSF88659">
    <property type="entry name" value="Sigma3 and sigma4 domains of RNA polymerase sigma factors"/>
    <property type="match status" value="1"/>
</dbReference>
<dbReference type="InterPro" id="IPR013324">
    <property type="entry name" value="RNA_pol_sigma_r3/r4-like"/>
</dbReference>
<reference evidence="8 9" key="1">
    <citation type="submission" date="2018-10" db="EMBL/GenBank/DDBJ databases">
        <title>Genomic Encyclopedia of Archaeal and Bacterial Type Strains, Phase II (KMG-II): from individual species to whole genera.</title>
        <authorList>
            <person name="Goeker M."/>
        </authorList>
    </citation>
    <scope>NUCLEOTIDE SEQUENCE [LARGE SCALE GENOMIC DNA]</scope>
    <source>
        <strain evidence="8 9">DSM 29317</strain>
    </source>
</reference>
<gene>
    <name evidence="8" type="ORF">CLV75_3776</name>
</gene>
<dbReference type="InterPro" id="IPR013249">
    <property type="entry name" value="RNA_pol_sigma70_r4_t2"/>
</dbReference>
<comment type="similarity">
    <text evidence="1">Belongs to the sigma-70 factor family. ECF subfamily.</text>
</comment>
<dbReference type="Gene3D" id="1.10.1740.10">
    <property type="match status" value="1"/>
</dbReference>
<feature type="domain" description="RNA polymerase sigma-70 region 2" evidence="6">
    <location>
        <begin position="10"/>
        <end position="73"/>
    </location>
</feature>
<evidence type="ECO:0000259" key="6">
    <source>
        <dbReference type="Pfam" id="PF04542"/>
    </source>
</evidence>
<dbReference type="Proteomes" id="UP000271700">
    <property type="component" value="Unassembled WGS sequence"/>
</dbReference>
<evidence type="ECO:0000313" key="8">
    <source>
        <dbReference type="EMBL" id="RLJ99853.1"/>
    </source>
</evidence>
<evidence type="ECO:0000259" key="7">
    <source>
        <dbReference type="Pfam" id="PF08281"/>
    </source>
</evidence>
<dbReference type="InterPro" id="IPR014304">
    <property type="entry name" value="RNA_pol_sigma-Z"/>
</dbReference>
<evidence type="ECO:0000256" key="1">
    <source>
        <dbReference type="ARBA" id="ARBA00010641"/>
    </source>
</evidence>
<dbReference type="STRING" id="981384.GCA_000192475_03801"/>
<dbReference type="InterPro" id="IPR007627">
    <property type="entry name" value="RNA_pol_sigma70_r2"/>
</dbReference>
<evidence type="ECO:0000256" key="4">
    <source>
        <dbReference type="ARBA" id="ARBA00023163"/>
    </source>
</evidence>
<dbReference type="Pfam" id="PF08281">
    <property type="entry name" value="Sigma70_r4_2"/>
    <property type="match status" value="1"/>
</dbReference>
<dbReference type="SUPFAM" id="SSF88946">
    <property type="entry name" value="Sigma2 domain of RNA polymerase sigma factors"/>
    <property type="match status" value="1"/>
</dbReference>
<dbReference type="InterPro" id="IPR036388">
    <property type="entry name" value="WH-like_DNA-bd_sf"/>
</dbReference>
<dbReference type="Gene3D" id="1.10.10.10">
    <property type="entry name" value="Winged helix-like DNA-binding domain superfamily/Winged helix DNA-binding domain"/>
    <property type="match status" value="1"/>
</dbReference>
<accession>A0A497Z0V8</accession>
<dbReference type="NCBIfam" id="NF007215">
    <property type="entry name" value="PRK09637.1"/>
    <property type="match status" value="1"/>
</dbReference>
<dbReference type="NCBIfam" id="TIGR02959">
    <property type="entry name" value="SigZ"/>
    <property type="match status" value="1"/>
</dbReference>
<keyword evidence="4" id="KW-0804">Transcription</keyword>
<organism evidence="8 9">
    <name type="scientific">Ruegeria conchae</name>
    <dbReference type="NCBI Taxonomy" id="981384"/>
    <lineage>
        <taxon>Bacteria</taxon>
        <taxon>Pseudomonadati</taxon>
        <taxon>Pseudomonadota</taxon>
        <taxon>Alphaproteobacteria</taxon>
        <taxon>Rhodobacterales</taxon>
        <taxon>Roseobacteraceae</taxon>
        <taxon>Ruegeria</taxon>
    </lineage>
</organism>
<sequence>MQIEEIWPNYRARIKAFLHSKVANPADVDDLLQEISIKVFTGLPTLSDPSKLQSWLFQTADRTIIDFYRKNARAKIVDPEDLWYSSDDPGIRQELENCVEPFIRGLPAETAKLLMDIDINGMSQKEYAKAHGLSYSTLKSRVQKGRDDLRKAFDDCCNWTMDTRGNIAEYHLKPDNCKKC</sequence>
<proteinExistence type="inferred from homology"/>
<dbReference type="InterPro" id="IPR014284">
    <property type="entry name" value="RNA_pol_sigma-70_dom"/>
</dbReference>
<keyword evidence="9" id="KW-1185">Reference proteome</keyword>
<dbReference type="Pfam" id="PF04542">
    <property type="entry name" value="Sigma70_r2"/>
    <property type="match status" value="1"/>
</dbReference>
<feature type="domain" description="RNA polymerase sigma factor 70 region 4 type 2" evidence="7">
    <location>
        <begin position="103"/>
        <end position="148"/>
    </location>
</feature>
<dbReference type="OrthoDB" id="9803470at2"/>
<dbReference type="NCBIfam" id="TIGR02937">
    <property type="entry name" value="sigma70-ECF"/>
    <property type="match status" value="1"/>
</dbReference>
<evidence type="ECO:0000313" key="9">
    <source>
        <dbReference type="Proteomes" id="UP000271700"/>
    </source>
</evidence>
<dbReference type="AlphaFoldDB" id="A0A497Z0V8"/>
<protein>
    <recommendedName>
        <fullName evidence="5">RNA polymerase sigma factor SigZ</fullName>
    </recommendedName>
</protein>
<dbReference type="PANTHER" id="PTHR43133:SF62">
    <property type="entry name" value="RNA POLYMERASE SIGMA FACTOR SIGZ"/>
    <property type="match status" value="1"/>
</dbReference>
<evidence type="ECO:0000256" key="5">
    <source>
        <dbReference type="NCBIfam" id="TIGR02959"/>
    </source>
</evidence>
<dbReference type="GO" id="GO:0016987">
    <property type="term" value="F:sigma factor activity"/>
    <property type="evidence" value="ECO:0007669"/>
    <property type="project" value="UniProtKB-KW"/>
</dbReference>
<evidence type="ECO:0000256" key="2">
    <source>
        <dbReference type="ARBA" id="ARBA00023015"/>
    </source>
</evidence>
<dbReference type="GO" id="GO:0003677">
    <property type="term" value="F:DNA binding"/>
    <property type="evidence" value="ECO:0007669"/>
    <property type="project" value="InterPro"/>
</dbReference>
<keyword evidence="2" id="KW-0805">Transcription regulation</keyword>